<evidence type="ECO:0008006" key="3">
    <source>
        <dbReference type="Google" id="ProtNLM"/>
    </source>
</evidence>
<dbReference type="Gene3D" id="3.90.640.10">
    <property type="entry name" value="Actin, Chain A, domain 4"/>
    <property type="match status" value="1"/>
</dbReference>
<keyword evidence="2" id="KW-1185">Reference proteome</keyword>
<dbReference type="EMBL" id="JACEFB010000017">
    <property type="protein sequence ID" value="MBA2227688.1"/>
    <property type="molecule type" value="Genomic_DNA"/>
</dbReference>
<dbReference type="PANTHER" id="PTHR42749">
    <property type="entry name" value="CELL SHAPE-DETERMINING PROTEIN MREB"/>
    <property type="match status" value="1"/>
</dbReference>
<accession>A0A7V9ACZ0</accession>
<gene>
    <name evidence="1" type="ORF">H0921_16135</name>
</gene>
<dbReference type="InterPro" id="IPR043129">
    <property type="entry name" value="ATPase_NBD"/>
</dbReference>
<name>A0A7V9ACZ0_9BACT</name>
<dbReference type="PANTHER" id="PTHR42749:SF1">
    <property type="entry name" value="CELL SHAPE-DETERMINING PROTEIN MREB"/>
    <property type="match status" value="1"/>
</dbReference>
<evidence type="ECO:0000313" key="1">
    <source>
        <dbReference type="EMBL" id="MBA2227688.1"/>
    </source>
</evidence>
<dbReference type="AlphaFoldDB" id="A0A7V9ACZ0"/>
<comment type="caution">
    <text evidence="1">The sequence shown here is derived from an EMBL/GenBank/DDBJ whole genome shotgun (WGS) entry which is preliminary data.</text>
</comment>
<evidence type="ECO:0000313" key="2">
    <source>
        <dbReference type="Proteomes" id="UP000542342"/>
    </source>
</evidence>
<dbReference type="Gene3D" id="3.30.420.40">
    <property type="match status" value="2"/>
</dbReference>
<dbReference type="Proteomes" id="UP000542342">
    <property type="component" value="Unassembled WGS sequence"/>
</dbReference>
<protein>
    <recommendedName>
        <fullName evidence="3">Molecular chaperone</fullName>
    </recommendedName>
</protein>
<reference evidence="1 2" key="1">
    <citation type="submission" date="2020-07" db="EMBL/GenBank/DDBJ databases">
        <title>Thermogemmata thermophila gen. nov., sp. nov., a novel moderate thermophilic planctomycete from a Kamchatka hot spring.</title>
        <authorList>
            <person name="Elcheninov A.G."/>
            <person name="Podosokorskaya O.A."/>
            <person name="Kovaleva O.L."/>
            <person name="Novikov A."/>
            <person name="Bonch-Osmolovskaya E.A."/>
            <person name="Toshchakov S.V."/>
            <person name="Kublanov I.V."/>
        </authorList>
    </citation>
    <scope>NUCLEOTIDE SEQUENCE [LARGE SCALE GENOMIC DNA]</scope>
    <source>
        <strain evidence="1 2">2918</strain>
    </source>
</reference>
<sequence length="898" mass="101380">MSIRVPLIMENIYIRTGLCAHTFQLSGHIRPSQPWDQLASFGVLIYWPREFGWLRLYAMADAGSGGTNIPFQDSTAGLDRVCQDHAARREQVAPGKFLSNYRFLASSLPQMNRVFLTVEVDTDDEGFHNQVQQLGAADKQEYTHPIRLLIFDGKQFGRYIQQEGELSLILKPCTPLPRYEGVLTIDLGNTSTTAVTQDLRDQTYLSTSLKTVPLEEGRSSGGEAQPLVSAVRIDRIISFGANIEGQRRFPSLPTDERAGAIRFVAGERAVTNLSAGDVGVVLGAKQLLSTQPLFRPASSEGADWTAMRQEEPTFSLLTEHERAPGVIQRETIEMLHRVPGELLFSYVYQQFRRAQKGWPDDVVLTYPTTYSPRELLQLQKAAALGWLRAMGLPQSDQNASLDTGGDGTLQELGSRVRQWLQNPDTPCPLIGLALDEATAAAFYYLYRRVFDLHGGLVRFRYLYPNGIHMLLVDVGGGTTDIALVRAVSPVQEQHNLYVEILNRSGLRRFGGDAMTREICRLLKAKVQGLIRRVRQMPNTPPPLPAQLPAGQARQIVEGYITRLRDADPKDELVPTRFDPNRMDEDNLQRRTCFHGLWRLAEEIKRRLSESAKDSRGRSVRLRDLDPSLLRADTSPLMAGILRNIPQQVQNTLINQIADTTISRSEVDPLLRDHLERLVQQCNRLIMDQMDKDLETGVGIDWVILSGNGSLYPLCREVLEERLCVPYVQQKLYCEEQNLKYAVAKGATLARMVERVPRTLQIRFNSRLCDLLPFDVGYHDMRTGRHRVLFTAMTSYRQLESQAQEVDLRSVTSGEAGWEGGQQLGRVFNLERRFPGEEEHRWEPYLSYEFKDPLSGRIEISYVSAEGFFRVMDRETGAIGQMRVMTAEDSRPVAMGGDI</sequence>
<dbReference type="SUPFAM" id="SSF53067">
    <property type="entry name" value="Actin-like ATPase domain"/>
    <property type="match status" value="1"/>
</dbReference>
<dbReference type="RefSeq" id="WP_194539551.1">
    <property type="nucleotide sequence ID" value="NZ_JACEFB010000017.1"/>
</dbReference>
<proteinExistence type="predicted"/>
<organism evidence="1 2">
    <name type="scientific">Thermogemmata fonticola</name>
    <dbReference type="NCBI Taxonomy" id="2755323"/>
    <lineage>
        <taxon>Bacteria</taxon>
        <taxon>Pseudomonadati</taxon>
        <taxon>Planctomycetota</taxon>
        <taxon>Planctomycetia</taxon>
        <taxon>Gemmatales</taxon>
        <taxon>Gemmataceae</taxon>
        <taxon>Thermogemmata</taxon>
    </lineage>
</organism>